<keyword evidence="2" id="KW-1185">Reference proteome</keyword>
<organism evidence="1 2">
    <name type="scientific">Listeria riparia FSL S10-1204</name>
    <dbReference type="NCBI Taxonomy" id="1265816"/>
    <lineage>
        <taxon>Bacteria</taxon>
        <taxon>Bacillati</taxon>
        <taxon>Bacillota</taxon>
        <taxon>Bacilli</taxon>
        <taxon>Bacillales</taxon>
        <taxon>Listeriaceae</taxon>
        <taxon>Listeria</taxon>
    </lineage>
</organism>
<dbReference type="EMBL" id="AODL01000031">
    <property type="protein sequence ID" value="EUJ42848.1"/>
    <property type="molecule type" value="Genomic_DNA"/>
</dbReference>
<dbReference type="AlphaFoldDB" id="W7DC56"/>
<comment type="caution">
    <text evidence="1">The sequence shown here is derived from an EMBL/GenBank/DDBJ whole genome shotgun (WGS) entry which is preliminary data.</text>
</comment>
<dbReference type="PATRIC" id="fig|1265816.5.peg.2959"/>
<gene>
    <name evidence="1" type="ORF">PRIP_14977</name>
</gene>
<proteinExistence type="predicted"/>
<accession>W7DC56</accession>
<protein>
    <submittedName>
        <fullName evidence="1">Uncharacterized protein</fullName>
    </submittedName>
</protein>
<evidence type="ECO:0000313" key="1">
    <source>
        <dbReference type="EMBL" id="EUJ42848.1"/>
    </source>
</evidence>
<reference evidence="1 2" key="1">
    <citation type="journal article" date="2014" name="Int. J. Syst. Evol. Microbiol.">
        <title>Listeria floridensis sp. nov., Listeria aquatica sp. nov., Listeria cornellensis sp. nov., Listeria riparia sp. nov. and Listeria grandensis sp. nov., from agricultural and natural environments.</title>
        <authorList>
            <person name="den Bakker H.C."/>
            <person name="Warchocki S."/>
            <person name="Wright E.M."/>
            <person name="Allred A.F."/>
            <person name="Ahlstrom C."/>
            <person name="Manuel C.S."/>
            <person name="Stasiewicz M.J."/>
            <person name="Burrell A."/>
            <person name="Roof S."/>
            <person name="Strawn L."/>
            <person name="Fortes E.D."/>
            <person name="Nightingale K.K."/>
            <person name="Kephart D."/>
            <person name="Wiedmann M."/>
        </authorList>
    </citation>
    <scope>NUCLEOTIDE SEQUENCE [LARGE SCALE GENOMIC DNA]</scope>
    <source>
        <strain evidence="1 2">FSL S10-1204</strain>
    </source>
</reference>
<name>W7DC56_9LIST</name>
<evidence type="ECO:0000313" key="2">
    <source>
        <dbReference type="Proteomes" id="UP000019248"/>
    </source>
</evidence>
<sequence length="176" mass="20389">MRWVAGRANQTDFLKKHSVPIYKQDGNLNIPVGRVRPENIRVITMSEETTVKIKTANSKTMQGKKQIFDKSIMKIWFGEWDENAIELNLETGYIKFNTKLRGSIDNILDILKLIEDLENDESLYVDGVELIPNKNNSVKKTGVFDDGNNLQEYFTDLKRLLLLNKVPLDFEFFFAQ</sequence>
<dbReference type="Proteomes" id="UP000019248">
    <property type="component" value="Unassembled WGS sequence"/>
</dbReference>